<evidence type="ECO:0000313" key="2">
    <source>
        <dbReference type="EMBL" id="KAJ7945616.1"/>
    </source>
</evidence>
<sequence length="549" mass="61773">MPRHLVKAWDLPHVEFFLIFYRSPFLVFVTREVGRLLSYSLRSSRFLLVTTDSLAMDKERAVHPIAPFHVPPSSAHTPITAAFENIKRDGVQGKEKTRDDHEKLSGFIFMCNGKTKPECYRYRVFGLPAGKKEVVEKIKAGTNLFLFDYDVKLLYGIYTATSSGKLRLERTAFGGRFPAQVRFKIYEDCLPLPEDSFKHAIRDNYQGDSNKFNPELNIQQVRSLLSLFRPLTVFSTTPVYPVLADVNIPWKMPLPSGTDVFQHAARLPPPKESYFSRMSQSEVPSVLNSKHCYRLTENKDHGYSVIKHPTFANGSMLLHADQLHNQTKPLLPEDPFAVGLCSSNVQQVPQSQHAQHRVLTPISDFHGPVVNMGYINPVTYPQAPSASNYSYYSAPSASNYSYYSADVGDQYYPIEVIPSSSQSYQGSGVVQEIFGDQQIGVGNKYYQLSMQRAWNNAQQEENAGYYTNQVSAAPYVQLQQENAVVHYPDQVWAALHVQPEQENVIYNPHQVSAAVHVQPGQENVVYNPPQVSAAVHVHPAVQSQVPTSG</sequence>
<protein>
    <submittedName>
        <fullName evidence="2">DCD (Development and cell death) domain protein</fullName>
    </submittedName>
</protein>
<feature type="domain" description="DCD" evidence="1">
    <location>
        <begin position="102"/>
        <end position="230"/>
    </location>
</feature>
<dbReference type="EMBL" id="JARAOO010000013">
    <property type="protein sequence ID" value="KAJ7945616.1"/>
    <property type="molecule type" value="Genomic_DNA"/>
</dbReference>
<dbReference type="SMART" id="SM00767">
    <property type="entry name" value="DCD"/>
    <property type="match status" value="1"/>
</dbReference>
<reference evidence="2" key="1">
    <citation type="journal article" date="2023" name="Science">
        <title>Elucidation of the pathway for biosynthesis of saponin adjuvants from the soapbark tree.</title>
        <authorList>
            <person name="Reed J."/>
            <person name="Orme A."/>
            <person name="El-Demerdash A."/>
            <person name="Owen C."/>
            <person name="Martin L.B.B."/>
            <person name="Misra R.C."/>
            <person name="Kikuchi S."/>
            <person name="Rejzek M."/>
            <person name="Martin A.C."/>
            <person name="Harkess A."/>
            <person name="Leebens-Mack J."/>
            <person name="Louveau T."/>
            <person name="Stephenson M.J."/>
            <person name="Osbourn A."/>
        </authorList>
    </citation>
    <scope>NUCLEOTIDE SEQUENCE</scope>
    <source>
        <strain evidence="2">S10</strain>
    </source>
</reference>
<gene>
    <name evidence="2" type="ORF">O6P43_030652</name>
</gene>
<dbReference type="InterPro" id="IPR013989">
    <property type="entry name" value="Dev_and_cell_death_domain"/>
</dbReference>
<dbReference type="Proteomes" id="UP001163823">
    <property type="component" value="Chromosome 13"/>
</dbReference>
<evidence type="ECO:0000259" key="1">
    <source>
        <dbReference type="PROSITE" id="PS51222"/>
    </source>
</evidence>
<dbReference type="PANTHER" id="PTHR46444:SF19">
    <property type="entry name" value="OS02G0745600 PROTEIN"/>
    <property type="match status" value="1"/>
</dbReference>
<proteinExistence type="predicted"/>
<organism evidence="2 3">
    <name type="scientific">Quillaja saponaria</name>
    <name type="common">Soap bark tree</name>
    <dbReference type="NCBI Taxonomy" id="32244"/>
    <lineage>
        <taxon>Eukaryota</taxon>
        <taxon>Viridiplantae</taxon>
        <taxon>Streptophyta</taxon>
        <taxon>Embryophyta</taxon>
        <taxon>Tracheophyta</taxon>
        <taxon>Spermatophyta</taxon>
        <taxon>Magnoliopsida</taxon>
        <taxon>eudicotyledons</taxon>
        <taxon>Gunneridae</taxon>
        <taxon>Pentapetalae</taxon>
        <taxon>rosids</taxon>
        <taxon>fabids</taxon>
        <taxon>Fabales</taxon>
        <taxon>Quillajaceae</taxon>
        <taxon>Quillaja</taxon>
    </lineage>
</organism>
<dbReference type="AlphaFoldDB" id="A0AAD7KV18"/>
<dbReference type="KEGG" id="qsa:O6P43_030652"/>
<evidence type="ECO:0000313" key="3">
    <source>
        <dbReference type="Proteomes" id="UP001163823"/>
    </source>
</evidence>
<accession>A0AAD7KV18</accession>
<name>A0AAD7KV18_QUISA</name>
<comment type="caution">
    <text evidence="2">The sequence shown here is derived from an EMBL/GenBank/DDBJ whole genome shotgun (WGS) entry which is preliminary data.</text>
</comment>
<keyword evidence="3" id="KW-1185">Reference proteome</keyword>
<dbReference type="PROSITE" id="PS51222">
    <property type="entry name" value="DCD"/>
    <property type="match status" value="1"/>
</dbReference>
<dbReference type="Pfam" id="PF10539">
    <property type="entry name" value="Dev_Cell_Death"/>
    <property type="match status" value="1"/>
</dbReference>
<dbReference type="PANTHER" id="PTHR46444">
    <property type="entry name" value="DCD (DEVELOPMENT AND CELL DEATH) DOMAIN PROTEIN-RELATED"/>
    <property type="match status" value="1"/>
</dbReference>